<reference evidence="2" key="1">
    <citation type="submission" date="2020-06" db="EMBL/GenBank/DDBJ databases">
        <authorList>
            <consortium name="Plant Systems Biology data submission"/>
        </authorList>
    </citation>
    <scope>NUCLEOTIDE SEQUENCE</scope>
    <source>
        <strain evidence="2">D6</strain>
    </source>
</reference>
<gene>
    <name evidence="2" type="ORF">SEMRO_891_G216860.1</name>
</gene>
<evidence type="ECO:0000313" key="3">
    <source>
        <dbReference type="Proteomes" id="UP001153069"/>
    </source>
</evidence>
<sequence>MEKSVPELVGRQWRQDLAEESAWAFSCGVAALLSNTFKVPMDDILLRHGETGEIVFAYTTPFTRESISQTEEQAATGKDGQSKQAADSLNAEETSEEESTDQKSSTINQTQSSYYFDDVEEVFEEDVIELYRSFHKKFHEATRLSSNEQTPAPLEITLTLTPVDAELHKIFCFPFLSRSAVKEDKSRKKDYMTMLESIRHEGAQSFFKAFWAFADRMLAERGMMQTTVMADVMIECTESFQVKDVSTNEILQGDGIERTVRHCVRMERDSSLVQEDNQEFWVQGNWKIADIDDHLVGRGLWTPI</sequence>
<proteinExistence type="predicted"/>
<comment type="caution">
    <text evidence="2">The sequence shown here is derived from an EMBL/GenBank/DDBJ whole genome shotgun (WGS) entry which is preliminary data.</text>
</comment>
<dbReference type="EMBL" id="CAICTM010000889">
    <property type="protein sequence ID" value="CAB9517919.1"/>
    <property type="molecule type" value="Genomic_DNA"/>
</dbReference>
<evidence type="ECO:0000256" key="1">
    <source>
        <dbReference type="SAM" id="MobiDB-lite"/>
    </source>
</evidence>
<accession>A0A9N8EEW2</accession>
<evidence type="ECO:0000313" key="2">
    <source>
        <dbReference type="EMBL" id="CAB9517919.1"/>
    </source>
</evidence>
<protein>
    <submittedName>
        <fullName evidence="2">Uncharacterized protein</fullName>
    </submittedName>
</protein>
<dbReference type="Proteomes" id="UP001153069">
    <property type="component" value="Unassembled WGS sequence"/>
</dbReference>
<name>A0A9N8EEW2_9STRA</name>
<dbReference type="AlphaFoldDB" id="A0A9N8EEW2"/>
<feature type="region of interest" description="Disordered" evidence="1">
    <location>
        <begin position="67"/>
        <end position="108"/>
    </location>
</feature>
<organism evidence="2 3">
    <name type="scientific">Seminavis robusta</name>
    <dbReference type="NCBI Taxonomy" id="568900"/>
    <lineage>
        <taxon>Eukaryota</taxon>
        <taxon>Sar</taxon>
        <taxon>Stramenopiles</taxon>
        <taxon>Ochrophyta</taxon>
        <taxon>Bacillariophyta</taxon>
        <taxon>Bacillariophyceae</taxon>
        <taxon>Bacillariophycidae</taxon>
        <taxon>Naviculales</taxon>
        <taxon>Naviculaceae</taxon>
        <taxon>Seminavis</taxon>
    </lineage>
</organism>
<keyword evidence="3" id="KW-1185">Reference proteome</keyword>